<dbReference type="KEGG" id="sqz:FQU76_00160"/>
<dbReference type="Proteomes" id="UP000320580">
    <property type="component" value="Chromosome"/>
</dbReference>
<sequence>MSGASDLWGEWRRHNARGVRGAEALHTEIDRIARAGGITSPVTTTRGLTARLHYLDSPAGRAELTARGISRRLLRSWERGTTPSAAKLQAVDTAYRNRRRRNIVRSGALKRILDNNGHGRRMEIFPVDQAAVPEKYRRPLSDRSVRARHIWDDAVRAWAADDLDTLDDIWDDVISELDSGFAAYAYVSAIGIGA</sequence>
<protein>
    <recommendedName>
        <fullName evidence="4">Transcriptional regulator</fullName>
    </recommendedName>
</protein>
<reference evidence="2 3" key="1">
    <citation type="submission" date="2019-07" db="EMBL/GenBank/DDBJ databases">
        <authorList>
            <person name="Zhu P."/>
        </authorList>
    </citation>
    <scope>NUCLEOTIDE SEQUENCE [LARGE SCALE GENOMIC DNA]</scope>
    <source>
        <strain evidence="2 3">SSL-25</strain>
    </source>
</reference>
<evidence type="ECO:0000313" key="3">
    <source>
        <dbReference type="Proteomes" id="UP000320580"/>
    </source>
</evidence>
<dbReference type="EMBL" id="CP042266">
    <property type="protein sequence ID" value="QDY75166.1"/>
    <property type="molecule type" value="Genomic_DNA"/>
</dbReference>
<proteinExistence type="predicted"/>
<evidence type="ECO:0000313" key="2">
    <source>
        <dbReference type="EMBL" id="QDY80632.1"/>
    </source>
</evidence>
<accession>A0A5B8IQ30</accession>
<dbReference type="EMBL" id="CP042266">
    <property type="protein sequence ID" value="QDY80632.1"/>
    <property type="molecule type" value="Genomic_DNA"/>
</dbReference>
<dbReference type="KEGG" id="sqz:FQU76_33580"/>
<evidence type="ECO:0008006" key="4">
    <source>
        <dbReference type="Google" id="ProtNLM"/>
    </source>
</evidence>
<organism evidence="2 3">
    <name type="scientific">Streptomyces qinzhouensis</name>
    <dbReference type="NCBI Taxonomy" id="2599401"/>
    <lineage>
        <taxon>Bacteria</taxon>
        <taxon>Bacillati</taxon>
        <taxon>Actinomycetota</taxon>
        <taxon>Actinomycetes</taxon>
        <taxon>Kitasatosporales</taxon>
        <taxon>Streptomycetaceae</taxon>
        <taxon>Streptomyces</taxon>
    </lineage>
</organism>
<dbReference type="OrthoDB" id="3873535at2"/>
<name>A0A5B8IQ30_9ACTN</name>
<evidence type="ECO:0000313" key="1">
    <source>
        <dbReference type="EMBL" id="QDY75166.1"/>
    </source>
</evidence>
<keyword evidence="3" id="KW-1185">Reference proteome</keyword>
<gene>
    <name evidence="1" type="ORF">FQU76_00160</name>
    <name evidence="2" type="ORF">FQU76_33580</name>
</gene>
<dbReference type="RefSeq" id="WP_146478478.1">
    <property type="nucleotide sequence ID" value="NZ_CP042266.1"/>
</dbReference>
<dbReference type="AlphaFoldDB" id="A0A5B8IQ30"/>